<dbReference type="Proteomes" id="UP000216605">
    <property type="component" value="Unassembled WGS sequence"/>
</dbReference>
<dbReference type="PANTHER" id="PTHR11803">
    <property type="entry name" value="2-IMINOBUTANOATE/2-IMINOPROPANOATE DEAMINASE RIDA"/>
    <property type="match status" value="1"/>
</dbReference>
<dbReference type="InterPro" id="IPR006056">
    <property type="entry name" value="RidA"/>
</dbReference>
<gene>
    <name evidence="2" type="ORF">CHU92_13265</name>
</gene>
<dbReference type="PANTHER" id="PTHR11803:SF58">
    <property type="entry name" value="PROTEIN HMF1-RELATED"/>
    <property type="match status" value="1"/>
</dbReference>
<dbReference type="GO" id="GO:0019239">
    <property type="term" value="F:deaminase activity"/>
    <property type="evidence" value="ECO:0007669"/>
    <property type="project" value="TreeGrafter"/>
</dbReference>
<organism evidence="2 3">
    <name type="scientific">Flavobacterium cyanobacteriorum</name>
    <dbReference type="NCBI Taxonomy" id="2022802"/>
    <lineage>
        <taxon>Bacteria</taxon>
        <taxon>Pseudomonadati</taxon>
        <taxon>Bacteroidota</taxon>
        <taxon>Flavobacteriia</taxon>
        <taxon>Flavobacteriales</taxon>
        <taxon>Flavobacteriaceae</taxon>
        <taxon>Flavobacterium</taxon>
    </lineage>
</organism>
<proteinExistence type="inferred from homology"/>
<dbReference type="AlphaFoldDB" id="A0A255YVA5"/>
<dbReference type="CDD" id="cd00448">
    <property type="entry name" value="YjgF_YER057c_UK114_family"/>
    <property type="match status" value="1"/>
</dbReference>
<keyword evidence="3" id="KW-1185">Reference proteome</keyword>
<dbReference type="FunFam" id="3.30.1330.40:FF:000001">
    <property type="entry name" value="L-PSP family endoribonuclease"/>
    <property type="match status" value="1"/>
</dbReference>
<evidence type="ECO:0000256" key="1">
    <source>
        <dbReference type="ARBA" id="ARBA00010552"/>
    </source>
</evidence>
<sequence>MKKIIFTDKAPAPIGPYSQAVLSGNTLYTSGQIALHPETGVLITTDIETETKQVMENMKAVLEAAGMDFENVIKATIFISNMDDFARINSIYGSYFNEKTAPARETVQVARLPKSVNVEISMIAAK</sequence>
<accession>A0A255YVA5</accession>
<dbReference type="InterPro" id="IPR035959">
    <property type="entry name" value="RutC-like_sf"/>
</dbReference>
<protein>
    <submittedName>
        <fullName evidence="2">Reactive intermediate/imine deaminase</fullName>
    </submittedName>
</protein>
<dbReference type="EMBL" id="NOXV01000301">
    <property type="protein sequence ID" value="OYQ33109.1"/>
    <property type="molecule type" value="Genomic_DNA"/>
</dbReference>
<evidence type="ECO:0000313" key="3">
    <source>
        <dbReference type="Proteomes" id="UP000216605"/>
    </source>
</evidence>
<dbReference type="InterPro" id="IPR006175">
    <property type="entry name" value="YjgF/YER057c/UK114"/>
</dbReference>
<dbReference type="SUPFAM" id="SSF55298">
    <property type="entry name" value="YjgF-like"/>
    <property type="match status" value="1"/>
</dbReference>
<dbReference type="Gene3D" id="3.30.1330.40">
    <property type="entry name" value="RutC-like"/>
    <property type="match status" value="1"/>
</dbReference>
<name>A0A255YVA5_9FLAO</name>
<dbReference type="NCBIfam" id="TIGR00004">
    <property type="entry name" value="Rid family detoxifying hydrolase"/>
    <property type="match status" value="1"/>
</dbReference>
<dbReference type="OrthoDB" id="9803101at2"/>
<dbReference type="GO" id="GO:0005829">
    <property type="term" value="C:cytosol"/>
    <property type="evidence" value="ECO:0007669"/>
    <property type="project" value="TreeGrafter"/>
</dbReference>
<comment type="similarity">
    <text evidence="1">Belongs to the RutC family.</text>
</comment>
<comment type="caution">
    <text evidence="2">The sequence shown here is derived from an EMBL/GenBank/DDBJ whole genome shotgun (WGS) entry which is preliminary data.</text>
</comment>
<dbReference type="RefSeq" id="WP_094416359.1">
    <property type="nucleotide sequence ID" value="NZ_NOXV01000301.1"/>
</dbReference>
<dbReference type="Pfam" id="PF01042">
    <property type="entry name" value="Ribonuc_L-PSP"/>
    <property type="match status" value="1"/>
</dbReference>
<reference evidence="2 3" key="1">
    <citation type="submission" date="2017-07" db="EMBL/GenBank/DDBJ databases">
        <title>Flavobacterium cyanobacteriorum sp. nov., isolated from cyanobacterial aggregates in a eutrophic lake.</title>
        <authorList>
            <person name="Cai H."/>
        </authorList>
    </citation>
    <scope>NUCLEOTIDE SEQUENCE [LARGE SCALE GENOMIC DNA]</scope>
    <source>
        <strain evidence="2 3">TH021</strain>
    </source>
</reference>
<evidence type="ECO:0000313" key="2">
    <source>
        <dbReference type="EMBL" id="OYQ33109.1"/>
    </source>
</evidence>